<dbReference type="PANTHER" id="PTHR48086">
    <property type="entry name" value="SODIUM/PROLINE SYMPORTER-RELATED"/>
    <property type="match status" value="1"/>
</dbReference>
<comment type="caution">
    <text evidence="8">The sequence shown here is derived from an EMBL/GenBank/DDBJ whole genome shotgun (WGS) entry which is preliminary data.</text>
</comment>
<dbReference type="InterPro" id="IPR038377">
    <property type="entry name" value="Na/Glc_symporter_sf"/>
</dbReference>
<feature type="transmembrane region" description="Helical" evidence="7">
    <location>
        <begin position="396"/>
        <end position="417"/>
    </location>
</feature>
<evidence type="ECO:0000256" key="6">
    <source>
        <dbReference type="ARBA" id="ARBA00023136"/>
    </source>
</evidence>
<evidence type="ECO:0000313" key="9">
    <source>
        <dbReference type="Proteomes" id="UP000591131"/>
    </source>
</evidence>
<gene>
    <name evidence="8" type="ORF">FOL47_002957</name>
</gene>
<feature type="transmembrane region" description="Helical" evidence="7">
    <location>
        <begin position="743"/>
        <end position="764"/>
    </location>
</feature>
<name>A0A7J6MAC6_PERCH</name>
<comment type="similarity">
    <text evidence="2">Belongs to the sodium:solute symporter (SSF) (TC 2.A.21) family.</text>
</comment>
<feature type="transmembrane region" description="Helical" evidence="7">
    <location>
        <begin position="508"/>
        <end position="531"/>
    </location>
</feature>
<keyword evidence="4 7" id="KW-0812">Transmembrane</keyword>
<feature type="transmembrane region" description="Helical" evidence="7">
    <location>
        <begin position="174"/>
        <end position="194"/>
    </location>
</feature>
<dbReference type="InterPro" id="IPR050277">
    <property type="entry name" value="Sodium:Solute_Symporter"/>
</dbReference>
<dbReference type="GO" id="GO:0015606">
    <property type="term" value="F:spermidine transmembrane transporter activity"/>
    <property type="evidence" value="ECO:0007669"/>
    <property type="project" value="TreeGrafter"/>
</dbReference>
<reference evidence="8 9" key="1">
    <citation type="submission" date="2020-04" db="EMBL/GenBank/DDBJ databases">
        <title>Perkinsus chesapeaki whole genome sequence.</title>
        <authorList>
            <person name="Bogema D.R."/>
        </authorList>
    </citation>
    <scope>NUCLEOTIDE SEQUENCE [LARGE SCALE GENOMIC DNA]</scope>
    <source>
        <strain evidence="8">ATCC PRA-425</strain>
    </source>
</reference>
<feature type="transmembrane region" description="Helical" evidence="7">
    <location>
        <begin position="84"/>
        <end position="107"/>
    </location>
</feature>
<evidence type="ECO:0000256" key="7">
    <source>
        <dbReference type="SAM" id="Phobius"/>
    </source>
</evidence>
<proteinExistence type="inferred from homology"/>
<dbReference type="PANTHER" id="PTHR48086:SF10">
    <property type="entry name" value="AGR155CP"/>
    <property type="match status" value="1"/>
</dbReference>
<feature type="transmembrane region" description="Helical" evidence="7">
    <location>
        <begin position="674"/>
        <end position="697"/>
    </location>
</feature>
<feature type="transmembrane region" description="Helical" evidence="7">
    <location>
        <begin position="583"/>
        <end position="605"/>
    </location>
</feature>
<evidence type="ECO:0000256" key="4">
    <source>
        <dbReference type="ARBA" id="ARBA00022692"/>
    </source>
</evidence>
<dbReference type="Proteomes" id="UP000591131">
    <property type="component" value="Unassembled WGS sequence"/>
</dbReference>
<dbReference type="GO" id="GO:0005886">
    <property type="term" value="C:plasma membrane"/>
    <property type="evidence" value="ECO:0007669"/>
    <property type="project" value="TreeGrafter"/>
</dbReference>
<sequence>MAYRLPLLWGYLLLYITLAVFAILAYILLVFRYKFMKESSTGTDSQQDFYVARKRFTWLWIGMSYFASGMGTWVVYAAPEVGTFLGWWGVIGYALACILPLALLLIIGVKIRENIDKLIGADSGYAATDWILARFGRVLQVYSVLVSIFIMWIGIVAEYTAVGQVLEMFTGIPTWLTSLSVAVVTLSYTLVSGLPISILTDMAQGLAAIGLIIFAVIATSSQVTVTQPDWEAVANWSTLGFESLVTLILAILSAQLFDMVVWQRVWAARNDTDLRWGLLYGGTLVFLTMMAFGVLGMLAEAQDRARAAPHLTIDPYTKYLAFFDLLSALPNAAVGCVLVLAVCLSTSSVDSQQSALLSVFAAEFVKRNWSLHWARVLLLVMNVPAVILAMRQISVLNLFLIGDLIAATVCLPVYCGLHPSITSLGAVSGVVAANLTVLVCGWSWYGTFLGGFQMYALPAGLYSSAAMIVFIVVMLTSLFVTVGVSVLQMRFYPSSESFLSWGFSIDNATVYALLIPVFFSFVTAATVYAMMKRFRSSSNALDFADDYYTARGRFSGLTIGLSFFASSMGSWVVFAVPEATATIGWFGLIGYSSSSVAVLIIFMFLGVEVRTRMKEYASAGYTSHEGFALTDWVLARYGHGMQYITAIACLFYLWCLMTAEYTAFGYLISLLCTIPVWIAQLLLCLTTVLCTLIAGVAASVVTDVVQGFCIVILTVVAICMIATQVSIVSDDWQSVANFDSTNIVAGGSLFLSVINAELLNMISWQRVWAAKNPKQLRLGLVLAAVLTFVVIFAFGLIGMLAAAEDRGRVEPLLENKSLAFLVLLRSLPTAAVITAILLTILFTTSTVDSAQVAVMTLAASELLKFGKSSKWAPIILIPLNVSALLATMLNVSILDLYLIADLVLTTVCPSLMLGLDPSMTPLGALLGVIASNLSIMVFGWCSFGTFLGGFKMYLIPGDFYSVQTVLLFLIAMSVGAFVTLVASLVQRGYYLSSVGVLGQGSFTERLVSAHVENSQYRAPFSI</sequence>
<dbReference type="PROSITE" id="PS50283">
    <property type="entry name" value="NA_SOLUT_SYMP_3"/>
    <property type="match status" value="2"/>
</dbReference>
<dbReference type="InterPro" id="IPR001734">
    <property type="entry name" value="Na/solute_symporter"/>
</dbReference>
<feature type="transmembrane region" description="Helical" evidence="7">
    <location>
        <begin position="12"/>
        <end position="35"/>
    </location>
</feature>
<feature type="transmembrane region" description="Helical" evidence="7">
    <location>
        <begin position="818"/>
        <end position="842"/>
    </location>
</feature>
<feature type="transmembrane region" description="Helical" evidence="7">
    <location>
        <begin position="896"/>
        <end position="915"/>
    </location>
</feature>
<feature type="transmembrane region" description="Helical" evidence="7">
    <location>
        <begin position="776"/>
        <end position="798"/>
    </location>
</feature>
<evidence type="ECO:0000313" key="8">
    <source>
        <dbReference type="EMBL" id="KAF4668538.1"/>
    </source>
</evidence>
<dbReference type="OrthoDB" id="443297at2759"/>
<keyword evidence="3" id="KW-0813">Transport</keyword>
<organism evidence="8 9">
    <name type="scientific">Perkinsus chesapeaki</name>
    <name type="common">Clam parasite</name>
    <name type="synonym">Perkinsus andrewsi</name>
    <dbReference type="NCBI Taxonomy" id="330153"/>
    <lineage>
        <taxon>Eukaryota</taxon>
        <taxon>Sar</taxon>
        <taxon>Alveolata</taxon>
        <taxon>Perkinsozoa</taxon>
        <taxon>Perkinsea</taxon>
        <taxon>Perkinsida</taxon>
        <taxon>Perkinsidae</taxon>
        <taxon>Perkinsus</taxon>
    </lineage>
</organism>
<feature type="transmembrane region" description="Helical" evidence="7">
    <location>
        <begin position="319"/>
        <end position="344"/>
    </location>
</feature>
<protein>
    <submittedName>
        <fullName evidence="8">Uncharacterized protein</fullName>
    </submittedName>
</protein>
<feature type="transmembrane region" description="Helical" evidence="7">
    <location>
        <begin position="56"/>
        <end position="78"/>
    </location>
</feature>
<evidence type="ECO:0000256" key="5">
    <source>
        <dbReference type="ARBA" id="ARBA00022989"/>
    </source>
</evidence>
<feature type="transmembrane region" description="Helical" evidence="7">
    <location>
        <begin position="959"/>
        <end position="985"/>
    </location>
</feature>
<evidence type="ECO:0000256" key="2">
    <source>
        <dbReference type="ARBA" id="ARBA00006434"/>
    </source>
</evidence>
<feature type="transmembrane region" description="Helical" evidence="7">
    <location>
        <begin position="424"/>
        <end position="445"/>
    </location>
</feature>
<feature type="transmembrane region" description="Helical" evidence="7">
    <location>
        <begin position="643"/>
        <end position="668"/>
    </location>
</feature>
<accession>A0A7J6MAC6</accession>
<feature type="transmembrane region" description="Helical" evidence="7">
    <location>
        <begin position="922"/>
        <end position="947"/>
    </location>
</feature>
<comment type="subcellular location">
    <subcellularLocation>
        <location evidence="1">Membrane</location>
        <topology evidence="1">Multi-pass membrane protein</topology>
    </subcellularLocation>
</comment>
<feature type="transmembrane region" description="Helical" evidence="7">
    <location>
        <begin position="206"/>
        <end position="224"/>
    </location>
</feature>
<dbReference type="AlphaFoldDB" id="A0A7J6MAC6"/>
<feature type="transmembrane region" description="Helical" evidence="7">
    <location>
        <begin position="871"/>
        <end position="890"/>
    </location>
</feature>
<feature type="transmembrane region" description="Helical" evidence="7">
    <location>
        <begin position="278"/>
        <end position="299"/>
    </location>
</feature>
<dbReference type="Gene3D" id="1.20.1730.10">
    <property type="entry name" value="Sodium/glucose cotransporter"/>
    <property type="match status" value="2"/>
</dbReference>
<evidence type="ECO:0000256" key="1">
    <source>
        <dbReference type="ARBA" id="ARBA00004141"/>
    </source>
</evidence>
<keyword evidence="5 7" id="KW-1133">Transmembrane helix</keyword>
<keyword evidence="9" id="KW-1185">Reference proteome</keyword>
<dbReference type="Pfam" id="PF00474">
    <property type="entry name" value="SSF"/>
    <property type="match status" value="1"/>
</dbReference>
<dbReference type="EMBL" id="JAAPAO010000188">
    <property type="protein sequence ID" value="KAF4668538.1"/>
    <property type="molecule type" value="Genomic_DNA"/>
</dbReference>
<feature type="transmembrane region" description="Helical" evidence="7">
    <location>
        <begin position="244"/>
        <end position="266"/>
    </location>
</feature>
<feature type="transmembrane region" description="Helical" evidence="7">
    <location>
        <begin position="465"/>
        <end position="487"/>
    </location>
</feature>
<feature type="transmembrane region" description="Helical" evidence="7">
    <location>
        <begin position="704"/>
        <end position="723"/>
    </location>
</feature>
<feature type="transmembrane region" description="Helical" evidence="7">
    <location>
        <begin position="141"/>
        <end position="162"/>
    </location>
</feature>
<keyword evidence="6 7" id="KW-0472">Membrane</keyword>
<evidence type="ECO:0000256" key="3">
    <source>
        <dbReference type="ARBA" id="ARBA00022448"/>
    </source>
</evidence>